<reference evidence="13 14" key="1">
    <citation type="submission" date="2006-10" db="EMBL/GenBank/DDBJ databases">
        <title>The Genome Sequence of Batrachochytrium dendrobatidis JEL423.</title>
        <authorList>
            <consortium name="The Broad Institute Genome Sequencing Platform"/>
            <person name="Birren B."/>
            <person name="Lander E."/>
            <person name="Galagan J."/>
            <person name="Cuomo C."/>
            <person name="Devon K."/>
            <person name="Jaffe D."/>
            <person name="Butler J."/>
            <person name="Alvarez P."/>
            <person name="Gnerre S."/>
            <person name="Grabherr M."/>
            <person name="Kleber M."/>
            <person name="Mauceli E."/>
            <person name="Brockman W."/>
            <person name="Young S."/>
            <person name="LaButti K."/>
            <person name="Sykes S."/>
            <person name="DeCaprio D."/>
            <person name="Crawford M."/>
            <person name="Koehrsen M."/>
            <person name="Engels R."/>
            <person name="Montgomery P."/>
            <person name="Pearson M."/>
            <person name="Howarth C."/>
            <person name="Larson L."/>
            <person name="White J."/>
            <person name="O'Leary S."/>
            <person name="Kodira C."/>
            <person name="Zeng Q."/>
            <person name="Yandava C."/>
            <person name="Alvarado L."/>
            <person name="Longcore J."/>
            <person name="James T."/>
        </authorList>
    </citation>
    <scope>NUCLEOTIDE SEQUENCE [LARGE SCALE GENOMIC DNA]</scope>
    <source>
        <strain evidence="13 14">JEL423</strain>
    </source>
</reference>
<evidence type="ECO:0000256" key="10">
    <source>
        <dbReference type="SAM" id="MobiDB-lite"/>
    </source>
</evidence>
<feature type="region of interest" description="Disordered" evidence="10">
    <location>
        <begin position="178"/>
        <end position="209"/>
    </location>
</feature>
<dbReference type="SMART" id="SM00326">
    <property type="entry name" value="SH3"/>
    <property type="match status" value="1"/>
</dbReference>
<evidence type="ECO:0000259" key="12">
    <source>
        <dbReference type="PROSITE" id="PS50002"/>
    </source>
</evidence>
<proteinExistence type="inferred from homology"/>
<dbReference type="AlphaFoldDB" id="A0A177WY64"/>
<evidence type="ECO:0000256" key="6">
    <source>
        <dbReference type="ARBA" id="ARBA00022989"/>
    </source>
</evidence>
<keyword evidence="6 11" id="KW-1133">Transmembrane helix</keyword>
<dbReference type="InterPro" id="IPR001452">
    <property type="entry name" value="SH3_domain"/>
</dbReference>
<dbReference type="VEuPathDB" id="FungiDB:BDEG_28217"/>
<evidence type="ECO:0000256" key="8">
    <source>
        <dbReference type="ARBA" id="ARBA00023136"/>
    </source>
</evidence>
<evidence type="ECO:0000256" key="4">
    <source>
        <dbReference type="ARBA" id="ARBA00022475"/>
    </source>
</evidence>
<evidence type="ECO:0000256" key="1">
    <source>
        <dbReference type="ARBA" id="ARBA00004651"/>
    </source>
</evidence>
<dbReference type="OrthoDB" id="5983572at2759"/>
<dbReference type="STRING" id="403673.A0A177WY64"/>
<keyword evidence="4" id="KW-1003">Cell membrane</keyword>
<comment type="subcellular location">
    <subcellularLocation>
        <location evidence="1">Cell membrane</location>
        <topology evidence="1">Multi-pass membrane protein</topology>
    </subcellularLocation>
</comment>
<evidence type="ECO:0000256" key="9">
    <source>
        <dbReference type="PROSITE-ProRule" id="PRU00192"/>
    </source>
</evidence>
<feature type="domain" description="SH3" evidence="12">
    <location>
        <begin position="269"/>
        <end position="332"/>
    </location>
</feature>
<dbReference type="EMBL" id="DS022314">
    <property type="protein sequence ID" value="OAJ45049.1"/>
    <property type="molecule type" value="Genomic_DNA"/>
</dbReference>
<gene>
    <name evidence="13" type="ORF">BDEG_28217</name>
</gene>
<evidence type="ECO:0000256" key="3">
    <source>
        <dbReference type="ARBA" id="ARBA00022443"/>
    </source>
</evidence>
<dbReference type="Pfam" id="PF07653">
    <property type="entry name" value="SH3_2"/>
    <property type="match status" value="1"/>
</dbReference>
<dbReference type="GO" id="GO:0005886">
    <property type="term" value="C:plasma membrane"/>
    <property type="evidence" value="ECO:0007669"/>
    <property type="project" value="UniProtKB-SubCell"/>
</dbReference>
<dbReference type="InterPro" id="IPR035522">
    <property type="entry name" value="Sho1_SH3"/>
</dbReference>
<feature type="compositionally biased region" description="Polar residues" evidence="10">
    <location>
        <begin position="178"/>
        <end position="194"/>
    </location>
</feature>
<evidence type="ECO:0000256" key="2">
    <source>
        <dbReference type="ARBA" id="ARBA00009739"/>
    </source>
</evidence>
<feature type="transmembrane region" description="Helical" evidence="11">
    <location>
        <begin position="31"/>
        <end position="51"/>
    </location>
</feature>
<feature type="transmembrane region" description="Helical" evidence="11">
    <location>
        <begin position="134"/>
        <end position="157"/>
    </location>
</feature>
<dbReference type="CDD" id="cd11855">
    <property type="entry name" value="SH3_Sho1p"/>
    <property type="match status" value="1"/>
</dbReference>
<protein>
    <recommendedName>
        <fullName evidence="12">SH3 domain-containing protein</fullName>
    </recommendedName>
</protein>
<keyword evidence="7" id="KW-0346">Stress response</keyword>
<dbReference type="PROSITE" id="PS50002">
    <property type="entry name" value="SH3"/>
    <property type="match status" value="1"/>
</dbReference>
<dbReference type="eggNOG" id="ENOG502QW7A">
    <property type="taxonomic scope" value="Eukaryota"/>
</dbReference>
<evidence type="ECO:0000256" key="7">
    <source>
        <dbReference type="ARBA" id="ARBA00023016"/>
    </source>
</evidence>
<dbReference type="SUPFAM" id="SSF50044">
    <property type="entry name" value="SH3-domain"/>
    <property type="match status" value="1"/>
</dbReference>
<evidence type="ECO:0000256" key="5">
    <source>
        <dbReference type="ARBA" id="ARBA00022692"/>
    </source>
</evidence>
<dbReference type="Proteomes" id="UP000077115">
    <property type="component" value="Unassembled WGS sequence"/>
</dbReference>
<feature type="transmembrane region" description="Helical" evidence="11">
    <location>
        <begin position="96"/>
        <end position="113"/>
    </location>
</feature>
<comment type="similarity">
    <text evidence="2">Belongs to the SHO1 family.</text>
</comment>
<dbReference type="InterPro" id="IPR036028">
    <property type="entry name" value="SH3-like_dom_sf"/>
</dbReference>
<sequence length="332" mass="36126">MPTSQASYPQQSPESAPKQHLTSTLLNKCGFPIVLTLSVSSLGWLLDFVGVCIAQQQQNQFVYTINPLRFQWFFLAVYLVSIVGMIMVVLNGCIAVYRFPIIASIVLCIAFGVEDMDSGVITSQLSNGISASAGGLRAAGVFCILAAMFINVFLFGVEKGAVELPPFMLRVPNPIQKTDQGNSHLPSHNVNASAPSHHHANSDRQSMSTQHVPLTILQSTTPNNGVVPPPKSGEHPSSFIEIPMSDQKRVGGPRPDSDMSVGSNLNNGVYMHRVKAVYSYKANPEDPTELTFEKGDTLEVVDIQGKWWQARQVKADGQTNIGIVPSNYMQVI</sequence>
<keyword evidence="5 11" id="KW-0812">Transmembrane</keyword>
<reference evidence="13 14" key="2">
    <citation type="submission" date="2016-05" db="EMBL/GenBank/DDBJ databases">
        <title>Lineage-specific infection strategies underlie the spectrum of fungal disease in amphibians.</title>
        <authorList>
            <person name="Cuomo C.A."/>
            <person name="Farrer R.A."/>
            <person name="James T."/>
            <person name="Longcore J."/>
            <person name="Birren B."/>
        </authorList>
    </citation>
    <scope>NUCLEOTIDE SEQUENCE [LARGE SCALE GENOMIC DNA]</scope>
    <source>
        <strain evidence="13 14">JEL423</strain>
    </source>
</reference>
<evidence type="ECO:0000313" key="14">
    <source>
        <dbReference type="Proteomes" id="UP000077115"/>
    </source>
</evidence>
<evidence type="ECO:0000313" key="13">
    <source>
        <dbReference type="EMBL" id="OAJ45049.1"/>
    </source>
</evidence>
<name>A0A177WY64_BATDL</name>
<evidence type="ECO:0000256" key="11">
    <source>
        <dbReference type="SAM" id="Phobius"/>
    </source>
</evidence>
<keyword evidence="8 11" id="KW-0472">Membrane</keyword>
<organism evidence="13 14">
    <name type="scientific">Batrachochytrium dendrobatidis (strain JEL423)</name>
    <dbReference type="NCBI Taxonomy" id="403673"/>
    <lineage>
        <taxon>Eukaryota</taxon>
        <taxon>Fungi</taxon>
        <taxon>Fungi incertae sedis</taxon>
        <taxon>Chytridiomycota</taxon>
        <taxon>Chytridiomycota incertae sedis</taxon>
        <taxon>Chytridiomycetes</taxon>
        <taxon>Rhizophydiales</taxon>
        <taxon>Rhizophydiales incertae sedis</taxon>
        <taxon>Batrachochytrium</taxon>
    </lineage>
</organism>
<accession>A0A177WY64</accession>
<keyword evidence="3 9" id="KW-0728">SH3 domain</keyword>
<feature type="transmembrane region" description="Helical" evidence="11">
    <location>
        <begin position="72"/>
        <end position="90"/>
    </location>
</feature>
<dbReference type="PRINTS" id="PR00452">
    <property type="entry name" value="SH3DOMAIN"/>
</dbReference>
<dbReference type="Gene3D" id="2.30.30.40">
    <property type="entry name" value="SH3 Domains"/>
    <property type="match status" value="1"/>
</dbReference>